<dbReference type="PANTHER" id="PTHR45749:SF23">
    <property type="entry name" value="ZINC FINGER MYM-TYPE PROTEIN 1-LIKE"/>
    <property type="match status" value="1"/>
</dbReference>
<dbReference type="SUPFAM" id="SSF53098">
    <property type="entry name" value="Ribonuclease H-like"/>
    <property type="match status" value="1"/>
</dbReference>
<gene>
    <name evidence="2" type="ORF">PPYR_01340</name>
</gene>
<dbReference type="Pfam" id="PF14291">
    <property type="entry name" value="DUF4371"/>
    <property type="match status" value="1"/>
</dbReference>
<dbReference type="EMBL" id="VVIM01000001">
    <property type="protein sequence ID" value="KAB0804370.1"/>
    <property type="molecule type" value="Genomic_DNA"/>
</dbReference>
<dbReference type="SMART" id="SM00597">
    <property type="entry name" value="ZnF_TTF"/>
    <property type="match status" value="1"/>
</dbReference>
<dbReference type="AlphaFoldDB" id="A0A5N4B4T3"/>
<evidence type="ECO:0000313" key="3">
    <source>
        <dbReference type="Proteomes" id="UP000327044"/>
    </source>
</evidence>
<dbReference type="InterPro" id="IPR006580">
    <property type="entry name" value="Znf_TTF"/>
</dbReference>
<dbReference type="Pfam" id="PF05699">
    <property type="entry name" value="Dimer_Tnp_hAT"/>
    <property type="match status" value="1"/>
</dbReference>
<name>A0A5N4B4T3_PHOPY</name>
<dbReference type="InterPro" id="IPR025398">
    <property type="entry name" value="DUF4371"/>
</dbReference>
<dbReference type="PANTHER" id="PTHR45749">
    <property type="match status" value="1"/>
</dbReference>
<proteinExistence type="predicted"/>
<dbReference type="GO" id="GO:0046983">
    <property type="term" value="F:protein dimerization activity"/>
    <property type="evidence" value="ECO:0007669"/>
    <property type="project" value="InterPro"/>
</dbReference>
<reference evidence="2 3" key="1">
    <citation type="journal article" date="2018" name="Elife">
        <title>Firefly genomes illuminate parallel origins of bioluminescence in beetles.</title>
        <authorList>
            <person name="Fallon T.R."/>
            <person name="Lower S.E."/>
            <person name="Chang C.H."/>
            <person name="Bessho-Uehara M."/>
            <person name="Martin G.J."/>
            <person name="Bewick A.J."/>
            <person name="Behringer M."/>
            <person name="Debat H.J."/>
            <person name="Wong I."/>
            <person name="Day J.C."/>
            <person name="Suvorov A."/>
            <person name="Silva C.J."/>
            <person name="Stanger-Hall K.F."/>
            <person name="Hall D.W."/>
            <person name="Schmitz R.J."/>
            <person name="Nelson D.R."/>
            <person name="Lewis S.M."/>
            <person name="Shigenobu S."/>
            <person name="Bybee S.M."/>
            <person name="Larracuente A.M."/>
            <person name="Oba Y."/>
            <person name="Weng J.K."/>
        </authorList>
    </citation>
    <scope>NUCLEOTIDE SEQUENCE [LARGE SCALE GENOMIC DNA]</scope>
    <source>
        <strain evidence="2">1611_PpyrPB1</strain>
        <tissue evidence="2">Whole body</tissue>
    </source>
</reference>
<sequence>MSLPNEICQNTDEDFSLTKIVNGGKSRCLTKNVFRRKLANGEEQPRKYLIYSSSKKSLFCIPCRLFGGASKMATEGINDWSNVNKILNLHENSKEHAKSQVTLLRRRQKQNQIDSLLCQQISIEEDYWRNVLKRVVAVTKKLASRGLPFRGTVEKFGNTNNGNFMMCLELIAEFDPFLATHLSQHGNPGSGKTSYLSSTICEEFIDLMSTEVLNHIMTEIRMSKYYSIIIDSTPDMAHIDQLSVIIRYVTNNGKPVERFIGFLPNVGHKSEDLENAIMSKLEKHNLELKHCRGQSYDNASNMSGCYSGLQARILNHNPLAYYLPCAAHSLNLVGVCAAECTREAVRFFETIQNLYTFFSASTRRWEILLSSLKPGAKVPKRVDGTRWSARHDALMSLCGGWGDYLNALTTIEESISEKPTVRAEAAGIKRCLNRFEFAFMSVFWEAILERFHSTNKILQSVEIDNGDVTRLFSSLISFVKALRNTTMFETYLDKAKEIMDESYDNDRQRTRRRKLFPDENMDGDTILTGKEQLKVETYFSILDRVMVELEKRYEAYDSVFKKFKFFFTLKESSQEQLIESANYLQQCYKDDLEDVFATECLHFAELLKETDTKHEKCTLSNMLSYIRSHNLEAVFPNVEIALRMFVTMAVTVCSAERSFSTLKRLKTYLRTTMQQNRLNALTILTIESDITIKLDFDSLINSFASIKSRRKII</sequence>
<dbReference type="InterPro" id="IPR012337">
    <property type="entry name" value="RNaseH-like_sf"/>
</dbReference>
<keyword evidence="3" id="KW-1185">Reference proteome</keyword>
<evidence type="ECO:0000259" key="1">
    <source>
        <dbReference type="SMART" id="SM00597"/>
    </source>
</evidence>
<protein>
    <recommendedName>
        <fullName evidence="1">TTF-type domain-containing protein</fullName>
    </recommendedName>
</protein>
<feature type="domain" description="TTF-type" evidence="1">
    <location>
        <begin position="33"/>
        <end position="116"/>
    </location>
</feature>
<comment type="caution">
    <text evidence="2">The sequence shown here is derived from an EMBL/GenBank/DDBJ whole genome shotgun (WGS) entry which is preliminary data.</text>
</comment>
<accession>A0A5N4B4T3</accession>
<dbReference type="InterPro" id="IPR008906">
    <property type="entry name" value="HATC_C_dom"/>
</dbReference>
<organism evidence="2 3">
    <name type="scientific">Photinus pyralis</name>
    <name type="common">Common eastern firefly</name>
    <name type="synonym">Lampyris pyralis</name>
    <dbReference type="NCBI Taxonomy" id="7054"/>
    <lineage>
        <taxon>Eukaryota</taxon>
        <taxon>Metazoa</taxon>
        <taxon>Ecdysozoa</taxon>
        <taxon>Arthropoda</taxon>
        <taxon>Hexapoda</taxon>
        <taxon>Insecta</taxon>
        <taxon>Pterygota</taxon>
        <taxon>Neoptera</taxon>
        <taxon>Endopterygota</taxon>
        <taxon>Coleoptera</taxon>
        <taxon>Polyphaga</taxon>
        <taxon>Elateriformia</taxon>
        <taxon>Elateroidea</taxon>
        <taxon>Lampyridae</taxon>
        <taxon>Lampyrinae</taxon>
        <taxon>Photinus</taxon>
    </lineage>
</organism>
<dbReference type="InParanoid" id="A0A5N4B4T3"/>
<evidence type="ECO:0000313" key="2">
    <source>
        <dbReference type="EMBL" id="KAB0804370.1"/>
    </source>
</evidence>
<dbReference type="Proteomes" id="UP000327044">
    <property type="component" value="Unassembled WGS sequence"/>
</dbReference>